<name>A0ABP7A0Q1_9ACTN</name>
<feature type="region of interest" description="Disordered" evidence="1">
    <location>
        <begin position="1"/>
        <end position="43"/>
    </location>
</feature>
<gene>
    <name evidence="2" type="ORF">GCM10022223_44340</name>
</gene>
<reference evidence="3" key="1">
    <citation type="journal article" date="2019" name="Int. J. Syst. Evol. Microbiol.">
        <title>The Global Catalogue of Microorganisms (GCM) 10K type strain sequencing project: providing services to taxonomists for standard genome sequencing and annotation.</title>
        <authorList>
            <consortium name="The Broad Institute Genomics Platform"/>
            <consortium name="The Broad Institute Genome Sequencing Center for Infectious Disease"/>
            <person name="Wu L."/>
            <person name="Ma J."/>
        </authorList>
    </citation>
    <scope>NUCLEOTIDE SEQUENCE [LARGE SCALE GENOMIC DNA]</scope>
    <source>
        <strain evidence="3">JCM 16902</strain>
    </source>
</reference>
<keyword evidence="3" id="KW-1185">Reference proteome</keyword>
<sequence>MGPSMSQLLHIFRRPRSRREVTHDKPRSTSPPPAGPFVDPEELSDQDTIVIHSGLPPSLIEQRQFGATLPLYLLRKRARSMDARSSGPT</sequence>
<organism evidence="2 3">
    <name type="scientific">Kineosporia mesophila</name>
    <dbReference type="NCBI Taxonomy" id="566012"/>
    <lineage>
        <taxon>Bacteria</taxon>
        <taxon>Bacillati</taxon>
        <taxon>Actinomycetota</taxon>
        <taxon>Actinomycetes</taxon>
        <taxon>Kineosporiales</taxon>
        <taxon>Kineosporiaceae</taxon>
        <taxon>Kineosporia</taxon>
    </lineage>
</organism>
<feature type="compositionally biased region" description="Basic and acidic residues" evidence="1">
    <location>
        <begin position="18"/>
        <end position="27"/>
    </location>
</feature>
<dbReference type="EMBL" id="BAAAZO010000009">
    <property type="protein sequence ID" value="GAA3622510.1"/>
    <property type="molecule type" value="Genomic_DNA"/>
</dbReference>
<protein>
    <submittedName>
        <fullName evidence="2">Uncharacterized protein</fullName>
    </submittedName>
</protein>
<accession>A0ABP7A0Q1</accession>
<evidence type="ECO:0000256" key="1">
    <source>
        <dbReference type="SAM" id="MobiDB-lite"/>
    </source>
</evidence>
<dbReference type="Proteomes" id="UP001501074">
    <property type="component" value="Unassembled WGS sequence"/>
</dbReference>
<evidence type="ECO:0000313" key="3">
    <source>
        <dbReference type="Proteomes" id="UP001501074"/>
    </source>
</evidence>
<evidence type="ECO:0000313" key="2">
    <source>
        <dbReference type="EMBL" id="GAA3622510.1"/>
    </source>
</evidence>
<proteinExistence type="predicted"/>
<comment type="caution">
    <text evidence="2">The sequence shown here is derived from an EMBL/GenBank/DDBJ whole genome shotgun (WGS) entry which is preliminary data.</text>
</comment>